<gene>
    <name evidence="1" type="ORF">D7Z26_07410</name>
</gene>
<keyword evidence="2" id="KW-1185">Reference proteome</keyword>
<reference evidence="1 2" key="1">
    <citation type="submission" date="2018-10" db="EMBL/GenBank/DDBJ databases">
        <title>Cohnella sp. M2MS4P-1, whole genome shotgun sequence.</title>
        <authorList>
            <person name="Tuo L."/>
        </authorList>
    </citation>
    <scope>NUCLEOTIDE SEQUENCE [LARGE SCALE GENOMIC DNA]</scope>
    <source>
        <strain evidence="1 2">M2MS4P-1</strain>
    </source>
</reference>
<evidence type="ECO:0000313" key="1">
    <source>
        <dbReference type="EMBL" id="RKP55048.1"/>
    </source>
</evidence>
<dbReference type="OrthoDB" id="1912370at2"/>
<organism evidence="1 2">
    <name type="scientific">Cohnella endophytica</name>
    <dbReference type="NCBI Taxonomy" id="2419778"/>
    <lineage>
        <taxon>Bacteria</taxon>
        <taxon>Bacillati</taxon>
        <taxon>Bacillota</taxon>
        <taxon>Bacilli</taxon>
        <taxon>Bacillales</taxon>
        <taxon>Paenibacillaceae</taxon>
        <taxon>Cohnella</taxon>
    </lineage>
</organism>
<proteinExistence type="predicted"/>
<dbReference type="RefSeq" id="WP_120975430.1">
    <property type="nucleotide sequence ID" value="NZ_RBZM01000004.1"/>
</dbReference>
<dbReference type="Pfam" id="PF14275">
    <property type="entry name" value="DUF4362"/>
    <property type="match status" value="1"/>
</dbReference>
<sequence length="162" mass="18108">MLKIYVVAIAMILLTACNSTKPNSVSSHSDLTISEAEKAGYVVSGPGGLSGVEKLEEFYHKFQNRIKSQLSIARYTDEGDPLFIDLDFNGESIKYTYDNSWDKFGGQEKGVKATNCEVITTRTGLYGETYGTQFLLNKCNDDIGYSDPEQKEYLLLFVTQKQ</sequence>
<dbReference type="InterPro" id="IPR025372">
    <property type="entry name" value="DUF4362"/>
</dbReference>
<evidence type="ECO:0000313" key="2">
    <source>
        <dbReference type="Proteomes" id="UP000282076"/>
    </source>
</evidence>
<comment type="caution">
    <text evidence="1">The sequence shown here is derived from an EMBL/GenBank/DDBJ whole genome shotgun (WGS) entry which is preliminary data.</text>
</comment>
<dbReference type="EMBL" id="RBZM01000004">
    <property type="protein sequence ID" value="RKP55048.1"/>
    <property type="molecule type" value="Genomic_DNA"/>
</dbReference>
<dbReference type="Proteomes" id="UP000282076">
    <property type="component" value="Unassembled WGS sequence"/>
</dbReference>
<dbReference type="PROSITE" id="PS51257">
    <property type="entry name" value="PROKAR_LIPOPROTEIN"/>
    <property type="match status" value="1"/>
</dbReference>
<protein>
    <submittedName>
        <fullName evidence="1">DUF4362 domain-containing protein</fullName>
    </submittedName>
</protein>
<name>A0A494XZ70_9BACL</name>
<dbReference type="AlphaFoldDB" id="A0A494XZ70"/>
<accession>A0A494XZ70</accession>